<dbReference type="Pfam" id="PF21050">
    <property type="entry name" value="ARMC9_ARM"/>
    <property type="match status" value="1"/>
</dbReference>
<dbReference type="GO" id="GO:0060271">
    <property type="term" value="P:cilium assembly"/>
    <property type="evidence" value="ECO:0007669"/>
    <property type="project" value="InterPro"/>
</dbReference>
<dbReference type="InterPro" id="IPR011989">
    <property type="entry name" value="ARM-like"/>
</dbReference>
<dbReference type="InterPro" id="IPR048959">
    <property type="entry name" value="ARMC9_ARM_dom"/>
</dbReference>
<keyword evidence="5" id="KW-1185">Reference proteome</keyword>
<dbReference type="InterPro" id="IPR040369">
    <property type="entry name" value="ARMC9"/>
</dbReference>
<dbReference type="GO" id="GO:0005814">
    <property type="term" value="C:centriole"/>
    <property type="evidence" value="ECO:0007669"/>
    <property type="project" value="TreeGrafter"/>
</dbReference>
<sequence>MDSNDINGYTLGVFKTIYLFLLMNNLPKSADIFKNESNLCREMPETICCKSLLIKKCKCAKNQANQTQNKHHQSACKMETLEGTVEGGPLQYKNDETVIFYVCDHFFQIDDISTGQKKEQKAQTVCQHGPRNISKVAEEDTNQSMFELVKLKSKFGQLQEEHQKLIAVTSELTTALQLNIVGQTKNIHSTLEQCKYIYPSLFPSLTPHVTVDNKQQIIFDENVENVKTIPQNSPEQAIRKDYWAYPEPSETTSPGMELVENLNLQNLNAVSPMRATLTPDTVRQIMETVFERIFESDKNGEAEVYTNMKKQDVARIVDEVLQDISKSPNTYGAGEGKISRPVSNRDNLNYSGDTVINIDYERLKKDLLYGDKDRQTRILQALRWRITKTDNAVREKVINSYLHNDLLDLNSNMSIPEKLICGYSDISVQESICRLINTLASLRQGRDYLTTDDRLLRKVLIKKTKNIRTVSSAVIRNMLVASVQKLSIRKHCRKQMVTEGLFEVLIDYLDEFYDKLSRYCLEYCSALLMNICLVDEAKERAAKIPRKVIDLIKKFISGENECCLPYINGMMFSVLEKDGIVEEAKKRDLDKLLIRFIRITTNDNIRKQLDFIMQSRLFGKSDPLNDNDDENKDEVDLLEIELDQDDFITHLPCGEKLLEEYQVDLNAMDNIHYPSPSKDPPNTAKSFSEENKIFYQKASPDKGIFEGNRPRRFTTFSQVPLQNVATNKRFNFKTGKVPAVPLCYMENCQRYKEDNVPCSCTKCVPSQNRYTCGCYDAIRREVSEGDDNVNGKFGKNVPFNDFGNSKSQNSTLPEVDSEILATVKKDNDESTILQDAEPDSDKQLLCRDGKNDKKCKVCGEKKCECAFEPRPKLCRTPTL</sequence>
<dbReference type="GeneID" id="115888829"/>
<dbReference type="AlphaFoldDB" id="A0A6J2YMU6"/>
<dbReference type="GO" id="GO:0036064">
    <property type="term" value="C:ciliary basal body"/>
    <property type="evidence" value="ECO:0007669"/>
    <property type="project" value="InterPro"/>
</dbReference>
<keyword evidence="2" id="KW-0970">Cilium biogenesis/degradation</keyword>
<organism evidence="5 6">
    <name type="scientific">Sitophilus oryzae</name>
    <name type="common">Rice weevil</name>
    <name type="synonym">Curculio oryzae</name>
    <dbReference type="NCBI Taxonomy" id="7048"/>
    <lineage>
        <taxon>Eukaryota</taxon>
        <taxon>Metazoa</taxon>
        <taxon>Ecdysozoa</taxon>
        <taxon>Arthropoda</taxon>
        <taxon>Hexapoda</taxon>
        <taxon>Insecta</taxon>
        <taxon>Pterygota</taxon>
        <taxon>Neoptera</taxon>
        <taxon>Endopterygota</taxon>
        <taxon>Coleoptera</taxon>
        <taxon>Polyphaga</taxon>
        <taxon>Cucujiformia</taxon>
        <taxon>Curculionidae</taxon>
        <taxon>Dryophthorinae</taxon>
        <taxon>Sitophilus</taxon>
    </lineage>
</organism>
<dbReference type="GO" id="GO:0005813">
    <property type="term" value="C:centrosome"/>
    <property type="evidence" value="ECO:0007669"/>
    <property type="project" value="UniProtKB-SubCell"/>
</dbReference>
<dbReference type="RefSeq" id="XP_030764544.1">
    <property type="nucleotide sequence ID" value="XM_030908684.1"/>
</dbReference>
<comment type="subcellular location">
    <subcellularLocation>
        <location evidence="1">Cytoplasm</location>
        <location evidence="1">Cytoskeleton</location>
        <location evidence="1">Cilium basal body</location>
    </subcellularLocation>
</comment>
<dbReference type="InterPro" id="IPR016024">
    <property type="entry name" value="ARM-type_fold"/>
</dbReference>
<evidence type="ECO:0000256" key="3">
    <source>
        <dbReference type="ARBA" id="ARBA00023273"/>
    </source>
</evidence>
<protein>
    <submittedName>
        <fullName evidence="6">Uncharacterized protein LOC115888829 isoform X1</fullName>
    </submittedName>
</protein>
<evidence type="ECO:0000313" key="5">
    <source>
        <dbReference type="Proteomes" id="UP000504635"/>
    </source>
</evidence>
<dbReference type="KEGG" id="soy:115888829"/>
<gene>
    <name evidence="6" type="primary">LOC115888829</name>
</gene>
<reference evidence="6" key="1">
    <citation type="submission" date="2025-08" db="UniProtKB">
        <authorList>
            <consortium name="RefSeq"/>
        </authorList>
    </citation>
    <scope>IDENTIFICATION</scope>
    <source>
        <tissue evidence="6">Gonads</tissue>
    </source>
</reference>
<dbReference type="GO" id="GO:0097542">
    <property type="term" value="C:ciliary tip"/>
    <property type="evidence" value="ECO:0007669"/>
    <property type="project" value="TreeGrafter"/>
</dbReference>
<dbReference type="InParanoid" id="A0A6J2YMU6"/>
<evidence type="ECO:0000313" key="6">
    <source>
        <dbReference type="RefSeq" id="XP_030764544.1"/>
    </source>
</evidence>
<name>A0A6J2YMU6_SITOR</name>
<dbReference type="SUPFAM" id="SSF48371">
    <property type="entry name" value="ARM repeat"/>
    <property type="match status" value="1"/>
</dbReference>
<evidence type="ECO:0000256" key="2">
    <source>
        <dbReference type="ARBA" id="ARBA00022794"/>
    </source>
</evidence>
<accession>A0A6J2YMU6</accession>
<dbReference type="Proteomes" id="UP000504635">
    <property type="component" value="Unplaced"/>
</dbReference>
<keyword evidence="3" id="KW-0966">Cell projection</keyword>
<dbReference type="OrthoDB" id="538223at2759"/>
<proteinExistence type="predicted"/>
<evidence type="ECO:0000259" key="4">
    <source>
        <dbReference type="Pfam" id="PF21050"/>
    </source>
</evidence>
<feature type="domain" description="LisH" evidence="4">
    <location>
        <begin position="496"/>
        <end position="614"/>
    </location>
</feature>
<dbReference type="PANTHER" id="PTHR14881">
    <property type="entry name" value="LISH DOMAIN-CONTAINING PROTEIN ARMC9"/>
    <property type="match status" value="1"/>
</dbReference>
<dbReference type="PANTHER" id="PTHR14881:SF4">
    <property type="entry name" value="LISH DOMAIN-CONTAINING PROTEIN ARMC9"/>
    <property type="match status" value="1"/>
</dbReference>
<evidence type="ECO:0000256" key="1">
    <source>
        <dbReference type="ARBA" id="ARBA00004120"/>
    </source>
</evidence>
<dbReference type="Gene3D" id="1.25.10.10">
    <property type="entry name" value="Leucine-rich Repeat Variant"/>
    <property type="match status" value="1"/>
</dbReference>